<dbReference type="RefSeq" id="WP_215618692.1">
    <property type="nucleotide sequence ID" value="NZ_JADOER010000010.1"/>
</dbReference>
<evidence type="ECO:0000313" key="1">
    <source>
        <dbReference type="EMBL" id="MBT9312785.1"/>
    </source>
</evidence>
<reference evidence="1 2" key="1">
    <citation type="journal article" date="2021" name="Mar. Drugs">
        <title>Genome Reduction and Secondary Metabolism of the Marine Sponge-Associated Cyanobacterium Leptothoe.</title>
        <authorList>
            <person name="Konstantinou D."/>
            <person name="Popin R.V."/>
            <person name="Fewer D.P."/>
            <person name="Sivonen K."/>
            <person name="Gkelis S."/>
        </authorList>
    </citation>
    <scope>NUCLEOTIDE SEQUENCE [LARGE SCALE GENOMIC DNA]</scope>
    <source>
        <strain evidence="1 2">TAU-MAC 1615</strain>
    </source>
</reference>
<organism evidence="1 2">
    <name type="scientific">Leptothoe kymatousa TAU-MAC 1615</name>
    <dbReference type="NCBI Taxonomy" id="2364775"/>
    <lineage>
        <taxon>Bacteria</taxon>
        <taxon>Bacillati</taxon>
        <taxon>Cyanobacteriota</taxon>
        <taxon>Cyanophyceae</taxon>
        <taxon>Nodosilineales</taxon>
        <taxon>Cymatolegaceae</taxon>
        <taxon>Leptothoe</taxon>
        <taxon>Leptothoe kymatousa</taxon>
    </lineage>
</organism>
<name>A0ABS5Y4N0_9CYAN</name>
<gene>
    <name evidence="1" type="ORF">IXB28_11250</name>
</gene>
<keyword evidence="2" id="KW-1185">Reference proteome</keyword>
<dbReference type="EMBL" id="JADOER010000010">
    <property type="protein sequence ID" value="MBT9312785.1"/>
    <property type="molecule type" value="Genomic_DNA"/>
</dbReference>
<protein>
    <submittedName>
        <fullName evidence="1">Uncharacterized protein</fullName>
    </submittedName>
</protein>
<dbReference type="Proteomes" id="UP001196661">
    <property type="component" value="Unassembled WGS sequence"/>
</dbReference>
<evidence type="ECO:0000313" key="2">
    <source>
        <dbReference type="Proteomes" id="UP001196661"/>
    </source>
</evidence>
<proteinExistence type="predicted"/>
<comment type="caution">
    <text evidence="1">The sequence shown here is derived from an EMBL/GenBank/DDBJ whole genome shotgun (WGS) entry which is preliminary data.</text>
</comment>
<sequence length="83" mass="9401">MGRKPIYPKSIEALEKMHTGSLLSRLKQLQMCEASLAASDKEFATEGLIEFKDTEAWANAYGEVKKVLSYREHIPRSRKKSGD</sequence>
<accession>A0ABS5Y4N0</accession>